<feature type="domain" description="Alpha/beta hydrolase fold-3" evidence="2">
    <location>
        <begin position="93"/>
        <end position="314"/>
    </location>
</feature>
<dbReference type="InterPro" id="IPR050466">
    <property type="entry name" value="Carboxylest/Gibb_receptor"/>
</dbReference>
<name>A0A540L3M6_MALBA</name>
<evidence type="ECO:0000256" key="1">
    <source>
        <dbReference type="ARBA" id="ARBA00010515"/>
    </source>
</evidence>
<dbReference type="PANTHER" id="PTHR23024">
    <property type="entry name" value="ARYLACETAMIDE DEACETYLASE"/>
    <property type="match status" value="1"/>
</dbReference>
<evidence type="ECO:0000313" key="3">
    <source>
        <dbReference type="EMBL" id="TQD81087.1"/>
    </source>
</evidence>
<keyword evidence="4" id="KW-1185">Reference proteome</keyword>
<evidence type="ECO:0000259" key="2">
    <source>
        <dbReference type="Pfam" id="PF07859"/>
    </source>
</evidence>
<dbReference type="Pfam" id="PF07859">
    <property type="entry name" value="Abhydrolase_3"/>
    <property type="match status" value="1"/>
</dbReference>
<comment type="similarity">
    <text evidence="1">Belongs to the 'GDXG' lipolytic enzyme family.</text>
</comment>
<accession>A0A540L3M6</accession>
<gene>
    <name evidence="3" type="ORF">C1H46_033358</name>
</gene>
<dbReference type="SUPFAM" id="SSF53474">
    <property type="entry name" value="alpha/beta-Hydrolases"/>
    <property type="match status" value="1"/>
</dbReference>
<dbReference type="Gene3D" id="3.40.50.1820">
    <property type="entry name" value="alpha/beta hydrolase"/>
    <property type="match status" value="1"/>
</dbReference>
<protein>
    <recommendedName>
        <fullName evidence="2">Alpha/beta hydrolase fold-3 domain-containing protein</fullName>
    </recommendedName>
</protein>
<dbReference type="STRING" id="106549.A0A540L3M6"/>
<proteinExistence type="inferred from homology"/>
<sequence length="338" mass="37232">MADEPSSPNPAASIDLYKFILPNPDGSLNRATPLFPIVPPTLTPPVESFPTKSNSNTPQLVLSKDIPLNPETKTFLRLFKPHPLPPNPHLALILYFHGGGFVLFSAASKPYHDTCSEMALSLRAIIVSVDYRLAPEHPLPSAFDDAVEAIAWARSQASDVDGRDPWLKDAVDFSKCFLMGSSAGGTMVYHAGVRVSDVDLSPLMIRGLIFNQPYFGGVQRTQSELKLIDDQVLPLVTSDMMWGHALPKGVDLDHEYCNPTVRGGDRRMRRLPKCLVRGNGGDPLLDRQREFAALLESRGVHVVSKFDEYGCHAVELFDPGMAQVLYDIIGDFIECCCE</sequence>
<evidence type="ECO:0000313" key="4">
    <source>
        <dbReference type="Proteomes" id="UP000315295"/>
    </source>
</evidence>
<dbReference type="GO" id="GO:0016787">
    <property type="term" value="F:hydrolase activity"/>
    <property type="evidence" value="ECO:0007669"/>
    <property type="project" value="InterPro"/>
</dbReference>
<dbReference type="PANTHER" id="PTHR23024:SF113">
    <property type="entry name" value="CARBOXYLESTERASE 8-RELATED"/>
    <property type="match status" value="1"/>
</dbReference>
<dbReference type="AlphaFoldDB" id="A0A540L3M6"/>
<comment type="caution">
    <text evidence="3">The sequence shown here is derived from an EMBL/GenBank/DDBJ whole genome shotgun (WGS) entry which is preliminary data.</text>
</comment>
<organism evidence="3 4">
    <name type="scientific">Malus baccata</name>
    <name type="common">Siberian crab apple</name>
    <name type="synonym">Pyrus baccata</name>
    <dbReference type="NCBI Taxonomy" id="106549"/>
    <lineage>
        <taxon>Eukaryota</taxon>
        <taxon>Viridiplantae</taxon>
        <taxon>Streptophyta</taxon>
        <taxon>Embryophyta</taxon>
        <taxon>Tracheophyta</taxon>
        <taxon>Spermatophyta</taxon>
        <taxon>Magnoliopsida</taxon>
        <taxon>eudicotyledons</taxon>
        <taxon>Gunneridae</taxon>
        <taxon>Pentapetalae</taxon>
        <taxon>rosids</taxon>
        <taxon>fabids</taxon>
        <taxon>Rosales</taxon>
        <taxon>Rosaceae</taxon>
        <taxon>Amygdaloideae</taxon>
        <taxon>Maleae</taxon>
        <taxon>Malus</taxon>
    </lineage>
</organism>
<dbReference type="ESTHER" id="9rosa-CXE4">
    <property type="family name" value="Plant_carboxylesterase"/>
</dbReference>
<dbReference type="InterPro" id="IPR013094">
    <property type="entry name" value="AB_hydrolase_3"/>
</dbReference>
<dbReference type="InterPro" id="IPR029058">
    <property type="entry name" value="AB_hydrolase_fold"/>
</dbReference>
<dbReference type="EMBL" id="VIEB01000781">
    <property type="protein sequence ID" value="TQD81087.1"/>
    <property type="molecule type" value="Genomic_DNA"/>
</dbReference>
<dbReference type="Proteomes" id="UP000315295">
    <property type="component" value="Unassembled WGS sequence"/>
</dbReference>
<reference evidence="3 4" key="1">
    <citation type="journal article" date="2019" name="G3 (Bethesda)">
        <title>Sequencing of a Wild Apple (Malus baccata) Genome Unravels the Differences Between Cultivated and Wild Apple Species Regarding Disease Resistance and Cold Tolerance.</title>
        <authorList>
            <person name="Chen X."/>
        </authorList>
    </citation>
    <scope>NUCLEOTIDE SEQUENCE [LARGE SCALE GENOMIC DNA]</scope>
    <source>
        <strain evidence="4">cv. Shandingzi</strain>
        <tissue evidence="3">Leaves</tissue>
    </source>
</reference>